<comment type="caution">
    <text evidence="1">The sequence shown here is derived from an EMBL/GenBank/DDBJ whole genome shotgun (WGS) entry which is preliminary data.</text>
</comment>
<gene>
    <name evidence="1" type="ORF">C8J55DRAFT_22495</name>
</gene>
<protein>
    <submittedName>
        <fullName evidence="1">Uncharacterized protein</fullName>
    </submittedName>
</protein>
<dbReference type="AlphaFoldDB" id="A0A9W9AR50"/>
<dbReference type="EMBL" id="JANVFS010000010">
    <property type="protein sequence ID" value="KAJ4486678.1"/>
    <property type="molecule type" value="Genomic_DNA"/>
</dbReference>
<sequence>MSDKSLHIGDLLVVLFARSHPPDTFHWAICVPITPKDALKFHAKETGGHWFFEDNPVPKHALLSDATVSASIKIGELKSISGVNDLQFLFKSIPLAVPVVDAAVEPVFRCRVWFKEAVRQLHAHGYIQCMDVNDLEVECKSLARLNDPSQSSYAGYKYYESSKSH</sequence>
<dbReference type="InterPro" id="IPR054208">
    <property type="entry name" value="DUF6914"/>
</dbReference>
<reference evidence="1" key="1">
    <citation type="submission" date="2022-08" db="EMBL/GenBank/DDBJ databases">
        <authorList>
            <consortium name="DOE Joint Genome Institute"/>
            <person name="Min B."/>
            <person name="Riley R."/>
            <person name="Sierra-Patev S."/>
            <person name="Naranjo-Ortiz M."/>
            <person name="Looney B."/>
            <person name="Konkel Z."/>
            <person name="Slot J.C."/>
            <person name="Sakamoto Y."/>
            <person name="Steenwyk J.L."/>
            <person name="Rokas A."/>
            <person name="Carro J."/>
            <person name="Camarero S."/>
            <person name="Ferreira P."/>
            <person name="Molpeceres G."/>
            <person name="Ruiz-Duenas F.J."/>
            <person name="Serrano A."/>
            <person name="Henrissat B."/>
            <person name="Drula E."/>
            <person name="Hughes K.W."/>
            <person name="Mata J.L."/>
            <person name="Ishikawa N.K."/>
            <person name="Vargas-Isla R."/>
            <person name="Ushijima S."/>
            <person name="Smith C.A."/>
            <person name="Ahrendt S."/>
            <person name="Andreopoulos W."/>
            <person name="He G."/>
            <person name="Labutti K."/>
            <person name="Lipzen A."/>
            <person name="Ng V."/>
            <person name="Sandor L."/>
            <person name="Barry K."/>
            <person name="Martinez A.T."/>
            <person name="Xiao Y."/>
            <person name="Gibbons J.G."/>
            <person name="Terashima K."/>
            <person name="Hibbett D.S."/>
            <person name="Grigoriev I.V."/>
        </authorList>
    </citation>
    <scope>NUCLEOTIDE SEQUENCE</scope>
    <source>
        <strain evidence="1">Sp2 HRB7682 ss15</strain>
    </source>
</reference>
<organism evidence="1 2">
    <name type="scientific">Lentinula lateritia</name>
    <dbReference type="NCBI Taxonomy" id="40482"/>
    <lineage>
        <taxon>Eukaryota</taxon>
        <taxon>Fungi</taxon>
        <taxon>Dikarya</taxon>
        <taxon>Basidiomycota</taxon>
        <taxon>Agaricomycotina</taxon>
        <taxon>Agaricomycetes</taxon>
        <taxon>Agaricomycetidae</taxon>
        <taxon>Agaricales</taxon>
        <taxon>Marasmiineae</taxon>
        <taxon>Omphalotaceae</taxon>
        <taxon>Lentinula</taxon>
    </lineage>
</organism>
<accession>A0A9W9AR50</accession>
<evidence type="ECO:0000313" key="1">
    <source>
        <dbReference type="EMBL" id="KAJ4486678.1"/>
    </source>
</evidence>
<dbReference type="Proteomes" id="UP001150238">
    <property type="component" value="Unassembled WGS sequence"/>
</dbReference>
<name>A0A9W9AR50_9AGAR</name>
<reference evidence="1" key="2">
    <citation type="journal article" date="2023" name="Proc. Natl. Acad. Sci. U.S.A.">
        <title>A global phylogenomic analysis of the shiitake genus Lentinula.</title>
        <authorList>
            <person name="Sierra-Patev S."/>
            <person name="Min B."/>
            <person name="Naranjo-Ortiz M."/>
            <person name="Looney B."/>
            <person name="Konkel Z."/>
            <person name="Slot J.C."/>
            <person name="Sakamoto Y."/>
            <person name="Steenwyk J.L."/>
            <person name="Rokas A."/>
            <person name="Carro J."/>
            <person name="Camarero S."/>
            <person name="Ferreira P."/>
            <person name="Molpeceres G."/>
            <person name="Ruiz-Duenas F.J."/>
            <person name="Serrano A."/>
            <person name="Henrissat B."/>
            <person name="Drula E."/>
            <person name="Hughes K.W."/>
            <person name="Mata J.L."/>
            <person name="Ishikawa N.K."/>
            <person name="Vargas-Isla R."/>
            <person name="Ushijima S."/>
            <person name="Smith C.A."/>
            <person name="Donoghue J."/>
            <person name="Ahrendt S."/>
            <person name="Andreopoulos W."/>
            <person name="He G."/>
            <person name="LaButti K."/>
            <person name="Lipzen A."/>
            <person name="Ng V."/>
            <person name="Riley R."/>
            <person name="Sandor L."/>
            <person name="Barry K."/>
            <person name="Martinez A.T."/>
            <person name="Xiao Y."/>
            <person name="Gibbons J.G."/>
            <person name="Terashima K."/>
            <person name="Grigoriev I.V."/>
            <person name="Hibbett D."/>
        </authorList>
    </citation>
    <scope>NUCLEOTIDE SEQUENCE</scope>
    <source>
        <strain evidence="1">Sp2 HRB7682 ss15</strain>
    </source>
</reference>
<evidence type="ECO:0000313" key="2">
    <source>
        <dbReference type="Proteomes" id="UP001150238"/>
    </source>
</evidence>
<dbReference type="Pfam" id="PF21858">
    <property type="entry name" value="DUF6914"/>
    <property type="match status" value="1"/>
</dbReference>
<proteinExistence type="predicted"/>